<dbReference type="HOGENOM" id="CLU_1991162_0_0_6"/>
<dbReference type="AlphaFoldDB" id="A8FYY8"/>
<accession>A8FYY8</accession>
<organism evidence="1 2">
    <name type="scientific">Shewanella sediminis (strain HAW-EB3)</name>
    <dbReference type="NCBI Taxonomy" id="425104"/>
    <lineage>
        <taxon>Bacteria</taxon>
        <taxon>Pseudomonadati</taxon>
        <taxon>Pseudomonadota</taxon>
        <taxon>Gammaproteobacteria</taxon>
        <taxon>Alteromonadales</taxon>
        <taxon>Shewanellaceae</taxon>
        <taxon>Shewanella</taxon>
    </lineage>
</organism>
<sequence length="125" mass="14222">MYYLSNKNNLQFYSFNSQKVITISANLVPVMFSKEKGGLISYNMQIGNYALLEKNTSNDNHIARDLDFFDIGTPIVIPNGQKIIFPARVNHWIVSETSHIFSLDLQSGDKEVLIKHKQLISGFVQ</sequence>
<keyword evidence="2" id="KW-1185">Reference proteome</keyword>
<gene>
    <name evidence="1" type="ordered locus">Ssed_3457</name>
</gene>
<proteinExistence type="predicted"/>
<dbReference type="KEGG" id="sse:Ssed_3457"/>
<name>A8FYY8_SHESH</name>
<evidence type="ECO:0000313" key="2">
    <source>
        <dbReference type="Proteomes" id="UP000002015"/>
    </source>
</evidence>
<dbReference type="Proteomes" id="UP000002015">
    <property type="component" value="Chromosome"/>
</dbReference>
<dbReference type="EMBL" id="CP000821">
    <property type="protein sequence ID" value="ABV38061.1"/>
    <property type="molecule type" value="Genomic_DNA"/>
</dbReference>
<evidence type="ECO:0000313" key="1">
    <source>
        <dbReference type="EMBL" id="ABV38061.1"/>
    </source>
</evidence>
<reference evidence="1 2" key="1">
    <citation type="submission" date="2007-08" db="EMBL/GenBank/DDBJ databases">
        <title>Complete sequence of Shewanella sediminis HAW-EB3.</title>
        <authorList>
            <consortium name="US DOE Joint Genome Institute"/>
            <person name="Copeland A."/>
            <person name="Lucas S."/>
            <person name="Lapidus A."/>
            <person name="Barry K."/>
            <person name="Glavina del Rio T."/>
            <person name="Dalin E."/>
            <person name="Tice H."/>
            <person name="Pitluck S."/>
            <person name="Chertkov O."/>
            <person name="Brettin T."/>
            <person name="Bruce D."/>
            <person name="Detter J.C."/>
            <person name="Han C."/>
            <person name="Schmutz J."/>
            <person name="Larimer F."/>
            <person name="Land M."/>
            <person name="Hauser L."/>
            <person name="Kyrpides N."/>
            <person name="Kim E."/>
            <person name="Zhao J.-S."/>
            <person name="Richardson P."/>
        </authorList>
    </citation>
    <scope>NUCLEOTIDE SEQUENCE [LARGE SCALE GENOMIC DNA]</scope>
    <source>
        <strain evidence="1 2">HAW-EB3</strain>
    </source>
</reference>
<protein>
    <submittedName>
        <fullName evidence="1">Uncharacterized protein</fullName>
    </submittedName>
</protein>